<keyword evidence="13" id="KW-1185">Reference proteome</keyword>
<dbReference type="CDD" id="cd00124">
    <property type="entry name" value="MYSc"/>
    <property type="match status" value="1"/>
</dbReference>
<evidence type="ECO:0000313" key="12">
    <source>
        <dbReference type="EMBL" id="PVV00165.1"/>
    </source>
</evidence>
<evidence type="ECO:0000256" key="5">
    <source>
        <dbReference type="ARBA" id="ARBA00023175"/>
    </source>
</evidence>
<dbReference type="Proteomes" id="UP000245699">
    <property type="component" value="Unassembled WGS sequence"/>
</dbReference>
<dbReference type="Gene3D" id="1.20.5.4820">
    <property type="match status" value="1"/>
</dbReference>
<feature type="domain" description="Myosin motor" evidence="11">
    <location>
        <begin position="85"/>
        <end position="848"/>
    </location>
</feature>
<dbReference type="PRINTS" id="PR00193">
    <property type="entry name" value="MYOSINHEAVY"/>
</dbReference>
<reference evidence="12 13" key="1">
    <citation type="journal article" date="2018" name="MBio">
        <title>Comparative Genomics Reveals the Core Gene Toolbox for the Fungus-Insect Symbiosis.</title>
        <authorList>
            <person name="Wang Y."/>
            <person name="Stata M."/>
            <person name="Wang W."/>
            <person name="Stajich J.E."/>
            <person name="White M.M."/>
            <person name="Moncalvo J.M."/>
        </authorList>
    </citation>
    <scope>NUCLEOTIDE SEQUENCE [LARGE SCALE GENOMIC DNA]</scope>
    <source>
        <strain evidence="12 13">AUS-77-4</strain>
    </source>
</reference>
<comment type="caution">
    <text evidence="12">The sequence shown here is derived from an EMBL/GenBank/DDBJ whole genome shotgun (WGS) entry which is preliminary data.</text>
</comment>
<dbReference type="GO" id="GO:0016020">
    <property type="term" value="C:membrane"/>
    <property type="evidence" value="ECO:0007669"/>
    <property type="project" value="TreeGrafter"/>
</dbReference>
<keyword evidence="1 7" id="KW-0547">Nucleotide-binding</keyword>
<keyword evidence="3 8" id="KW-0175">Coiled coil</keyword>
<name>A0A2T9Z6J5_9FUNG</name>
<evidence type="ECO:0000313" key="13">
    <source>
        <dbReference type="Proteomes" id="UP000245699"/>
    </source>
</evidence>
<evidence type="ECO:0000259" key="10">
    <source>
        <dbReference type="PROSITE" id="PS51126"/>
    </source>
</evidence>
<dbReference type="Pfam" id="PF00063">
    <property type="entry name" value="Myosin_head"/>
    <property type="match status" value="1"/>
</dbReference>
<dbReference type="GO" id="GO:0007015">
    <property type="term" value="P:actin filament organization"/>
    <property type="evidence" value="ECO:0007669"/>
    <property type="project" value="TreeGrafter"/>
</dbReference>
<evidence type="ECO:0000259" key="11">
    <source>
        <dbReference type="PROSITE" id="PS51456"/>
    </source>
</evidence>
<dbReference type="InterPro" id="IPR001609">
    <property type="entry name" value="Myosin_head_motor_dom-like"/>
</dbReference>
<dbReference type="Gene3D" id="1.10.10.820">
    <property type="match status" value="1"/>
</dbReference>
<keyword evidence="2 7" id="KW-0067">ATP-binding</keyword>
<feature type="coiled-coil region" evidence="8">
    <location>
        <begin position="1202"/>
        <end position="1243"/>
    </location>
</feature>
<dbReference type="PANTHER" id="PTHR13140:SF706">
    <property type="entry name" value="DILUTE CLASS UNCONVENTIONAL MYOSIN, ISOFORM C"/>
    <property type="match status" value="1"/>
</dbReference>
<evidence type="ECO:0000256" key="8">
    <source>
        <dbReference type="SAM" id="Coils"/>
    </source>
</evidence>
<keyword evidence="4 7" id="KW-0518">Myosin</keyword>
<evidence type="ECO:0000256" key="7">
    <source>
        <dbReference type="PROSITE-ProRule" id="PRU00782"/>
    </source>
</evidence>
<feature type="domain" description="Dilute" evidence="10">
    <location>
        <begin position="1519"/>
        <end position="1792"/>
    </location>
</feature>
<feature type="region of interest" description="Disordered" evidence="9">
    <location>
        <begin position="1028"/>
        <end position="1079"/>
    </location>
</feature>
<evidence type="ECO:0000256" key="4">
    <source>
        <dbReference type="ARBA" id="ARBA00023123"/>
    </source>
</evidence>
<dbReference type="Gene3D" id="1.20.58.530">
    <property type="match status" value="1"/>
</dbReference>
<keyword evidence="6 7" id="KW-0009">Actin-binding</keyword>
<feature type="coiled-coil region" evidence="8">
    <location>
        <begin position="1085"/>
        <end position="1126"/>
    </location>
</feature>
<dbReference type="GO" id="GO:0005524">
    <property type="term" value="F:ATP binding"/>
    <property type="evidence" value="ECO:0007669"/>
    <property type="project" value="UniProtKB-UniRule"/>
</dbReference>
<comment type="similarity">
    <text evidence="7">Belongs to the TRAFAC class myosin-kinesin ATPase superfamily. Myosin family.</text>
</comment>
<feature type="region of interest" description="Actin-binding" evidence="7">
    <location>
        <begin position="725"/>
        <end position="747"/>
    </location>
</feature>
<dbReference type="InterPro" id="IPR027417">
    <property type="entry name" value="P-loop_NTPase"/>
</dbReference>
<dbReference type="PROSITE" id="PS51456">
    <property type="entry name" value="MYOSIN_MOTOR"/>
    <property type="match status" value="1"/>
</dbReference>
<dbReference type="InterPro" id="IPR036961">
    <property type="entry name" value="Kinesin_motor_dom_sf"/>
</dbReference>
<organism evidence="12 13">
    <name type="scientific">Furculomyces boomerangus</name>
    <dbReference type="NCBI Taxonomy" id="61424"/>
    <lineage>
        <taxon>Eukaryota</taxon>
        <taxon>Fungi</taxon>
        <taxon>Fungi incertae sedis</taxon>
        <taxon>Zoopagomycota</taxon>
        <taxon>Kickxellomycotina</taxon>
        <taxon>Harpellomycetes</taxon>
        <taxon>Harpellales</taxon>
        <taxon>Harpellaceae</taxon>
        <taxon>Furculomyces</taxon>
    </lineage>
</organism>
<dbReference type="GO" id="GO:0000146">
    <property type="term" value="F:microfilament motor activity"/>
    <property type="evidence" value="ECO:0007669"/>
    <property type="project" value="TreeGrafter"/>
</dbReference>
<feature type="compositionally biased region" description="Basic and acidic residues" evidence="9">
    <location>
        <begin position="1058"/>
        <end position="1070"/>
    </location>
</feature>
<dbReference type="STRING" id="61424.A0A2T9Z6J5"/>
<gene>
    <name evidence="12" type="ORF">BB559_000062</name>
</gene>
<dbReference type="Gene3D" id="1.20.120.720">
    <property type="entry name" value="Myosin VI head, motor domain, U50 subdomain"/>
    <property type="match status" value="1"/>
</dbReference>
<evidence type="ECO:0000256" key="2">
    <source>
        <dbReference type="ARBA" id="ARBA00022840"/>
    </source>
</evidence>
<dbReference type="Gene3D" id="3.40.850.10">
    <property type="entry name" value="Kinesin motor domain"/>
    <property type="match status" value="1"/>
</dbReference>
<dbReference type="OrthoDB" id="370884at2759"/>
<feature type="binding site" evidence="7">
    <location>
        <begin position="178"/>
        <end position="185"/>
    </location>
    <ligand>
        <name>ATP</name>
        <dbReference type="ChEBI" id="CHEBI:30616"/>
    </ligand>
</feature>
<sequence>MSYSSEFLRHLALYNEGAKVYLEDEKDVYVQATISKNKINYEKETIRFIFTTTANKKHELLFSIKDTYNLNSSNLPLLSNPDPQTFTNDISNLLYLNDASVLDSIRHAYSQTKLNIYVGPILLSINPYEKLSTHSTRQIPNYIEKDNNNQTPHIYSFAKNVLNNLTTSKKSQFIYLLGESGSGKTFNSYCLINYFLSACKKTPLSQITNRPNIPGTKKLASLLVSANKVLESFSNSKTLYNTSSSRVAKGIEIFFGKDNSISGVKYNAFLFDRNRVVHQNTNERNYHIFYQLIASEYQAKDKGLFLEPGYKGFPYINQNGETINKMAEINFSKNFISTRKALETIGITSEEQLELFKLLSAILQIGRITPIQSTKNRATIADDDVGISNTSKLLSIDSNELVDCISKRHFSIGNDQIKVNVDLRIAENNKNNIAKFLYNSLFAFLINTINESLISTNEYINQNLEQPKVEILDFCGPDNTENNTFEQLLLNYTNEKIYSEYLESVFLDSQMSYIKDKVRNWEYINYKDNRGCIELIDGSTGIFSILAKELFSQNDEDFCITEKIESCISENSTENKELFALGIETPDQKKLDIKSFITKSTFKKSDFIIKHHFGNVTYNIKGFVERSRSSIPTCTIELLRSSKLKIVQKMLDIYTSNLVNNNDYKPVRNYAISLNETYDSKSLSIKSPNGKCDLETASINEFNQNKISQVNDYSDTIGAQLKKYIDDLIKQSELSDKNFICCINPNRKKEPRKFDSHVVISQIRLFDLVKAAKIYNRCSKIMIRKQDFTIRFNALLEKVVSFTETIEKKVEMILENSKLNKDANSYDIGNSNIYLSKNALEKLIQIKNKNLENMPVLTRKGINRDLALGKYSEIEKIIVKIQSYARVYLAKNELQRLLAIKLSKAESIHDVEDKNSLSSSNRNSFENNDLEISKNVQNSNETFSESYSDLVLKECGATEDDEIAPKKLKTKWKKVVFIAARVESKHAFTKVLEDYMAKKIQKIARNYLERIRNLKDTQKVFETMVNLGPDPLDSKTDPLDSIIDPLDSTSNRNSKGILESKDQKIEKKESSSSTLSETKFKRRSTEILKEMITDLAEKLAEQEKRNLELAEKCSKIENEKKEWEDKHKNPEKVYSDLKTVIEKAFLENRIKMLEEIGRMDLDIKVLSSEKDEVLEKMMDVQQFLAKARFDASETQRLLEDTHSSQESEIERLLSKLQKINNKVQDLEKELKKSKNRMSQIVERDIMDLTPESLYMNNSILSPYIKTQSKLFDFTEDYTPTRVPNGFEIYNKSYITSSEKDNSNNKSFEDFDNDNTMSIINSYNNPLTEIEADNNSYEIRIQKNKVKNQNTFASNCIDDVFDSNIALQNERNDFNTCEFPHLMFPNSFEKEEKRDHTRNWKNNRNDFRDTFYLDDDGNSFTFENDSKKEKQIGDFDSLEFSAHDLPLKPDSFMRSTQHESKEKSKIEQVLENEELLDEMLNELVEEFIVPKDFKQFESSRSEIFTPAHLFGTCIIQLFHYNLIHKIKRFVVCYTVTVQKKVTENESISDYFFWLTNTLELLSILDGVSSDYKTTDNHQLNHIVQQTHKQLNSVSQNTYNMIAHLIEKEFVGLCVLNKNEELGLEISNSSQSLSVSEEPKNIKDLESDNIISYLENLFKLFHTYFIDEPIIKHIYQSLLSIYGATQFNGIVSGLNSTNKSKTQDNVNTDLLKIQGWFTENGFECETKNIRALEQLSKLLTDIDNNDLNINEATKKYSALSRYQIKTIIERYSQDSVENDSIDCKEKQFEPEGSDIGFDQLYLDYESLMMWEVELVEREVAEIDSFIPNQFKLAHLRMIVDQESQL</sequence>
<dbReference type="PROSITE" id="PS50096">
    <property type="entry name" value="IQ"/>
    <property type="match status" value="1"/>
</dbReference>
<dbReference type="SMART" id="SM00242">
    <property type="entry name" value="MYSc"/>
    <property type="match status" value="1"/>
</dbReference>
<dbReference type="GO" id="GO:0016459">
    <property type="term" value="C:myosin complex"/>
    <property type="evidence" value="ECO:0007669"/>
    <property type="project" value="UniProtKB-KW"/>
</dbReference>
<evidence type="ECO:0000256" key="9">
    <source>
        <dbReference type="SAM" id="MobiDB-lite"/>
    </source>
</evidence>
<dbReference type="PANTHER" id="PTHR13140">
    <property type="entry name" value="MYOSIN"/>
    <property type="match status" value="1"/>
</dbReference>
<accession>A0A2T9Z6J5</accession>
<evidence type="ECO:0000256" key="1">
    <source>
        <dbReference type="ARBA" id="ARBA00022741"/>
    </source>
</evidence>
<keyword evidence="5 7" id="KW-0505">Motor protein</keyword>
<dbReference type="InterPro" id="IPR002710">
    <property type="entry name" value="Dilute_dom"/>
</dbReference>
<dbReference type="SUPFAM" id="SSF52540">
    <property type="entry name" value="P-loop containing nucleoside triphosphate hydrolases"/>
    <property type="match status" value="1"/>
</dbReference>
<proteinExistence type="inferred from homology"/>
<dbReference type="GO" id="GO:0005737">
    <property type="term" value="C:cytoplasm"/>
    <property type="evidence" value="ECO:0007669"/>
    <property type="project" value="TreeGrafter"/>
</dbReference>
<dbReference type="PROSITE" id="PS51126">
    <property type="entry name" value="DILUTE"/>
    <property type="match status" value="1"/>
</dbReference>
<dbReference type="EMBL" id="MBFT01000004">
    <property type="protein sequence ID" value="PVV00165.1"/>
    <property type="molecule type" value="Genomic_DNA"/>
</dbReference>
<protein>
    <recommendedName>
        <fullName evidence="14">Myosin motor domain-containing protein</fullName>
    </recommendedName>
</protein>
<evidence type="ECO:0000256" key="6">
    <source>
        <dbReference type="ARBA" id="ARBA00023203"/>
    </source>
</evidence>
<evidence type="ECO:0000256" key="3">
    <source>
        <dbReference type="ARBA" id="ARBA00023054"/>
    </source>
</evidence>
<evidence type="ECO:0008006" key="14">
    <source>
        <dbReference type="Google" id="ProtNLM"/>
    </source>
</evidence>
<dbReference type="GO" id="GO:0051015">
    <property type="term" value="F:actin filament binding"/>
    <property type="evidence" value="ECO:0007669"/>
    <property type="project" value="TreeGrafter"/>
</dbReference>